<keyword evidence="3" id="KW-1185">Reference proteome</keyword>
<dbReference type="EMBL" id="JBFSHR010000048">
    <property type="protein sequence ID" value="MEX6430359.1"/>
    <property type="molecule type" value="Genomic_DNA"/>
</dbReference>
<proteinExistence type="predicted"/>
<accession>A0ABV3Y5C2</accession>
<name>A0ABV3Y5C2_9ACTN</name>
<evidence type="ECO:0000256" key="1">
    <source>
        <dbReference type="SAM" id="MobiDB-lite"/>
    </source>
</evidence>
<feature type="region of interest" description="Disordered" evidence="1">
    <location>
        <begin position="79"/>
        <end position="108"/>
    </location>
</feature>
<dbReference type="Proteomes" id="UP001560267">
    <property type="component" value="Unassembled WGS sequence"/>
</dbReference>
<dbReference type="RefSeq" id="WP_369084758.1">
    <property type="nucleotide sequence ID" value="NZ_JBFSHR010000048.1"/>
</dbReference>
<evidence type="ECO:0000313" key="3">
    <source>
        <dbReference type="Proteomes" id="UP001560267"/>
    </source>
</evidence>
<protein>
    <submittedName>
        <fullName evidence="2">Uncharacterized protein</fullName>
    </submittedName>
</protein>
<evidence type="ECO:0000313" key="2">
    <source>
        <dbReference type="EMBL" id="MEX6430359.1"/>
    </source>
</evidence>
<gene>
    <name evidence="2" type="ORF">AB6A68_11025</name>
</gene>
<organism evidence="2 3">
    <name type="scientific">Ferrimicrobium acidiphilum</name>
    <dbReference type="NCBI Taxonomy" id="121039"/>
    <lineage>
        <taxon>Bacteria</taxon>
        <taxon>Bacillati</taxon>
        <taxon>Actinomycetota</taxon>
        <taxon>Acidimicrobiia</taxon>
        <taxon>Acidimicrobiales</taxon>
        <taxon>Acidimicrobiaceae</taxon>
        <taxon>Ferrimicrobium</taxon>
    </lineage>
</organism>
<reference evidence="2 3" key="1">
    <citation type="submission" date="2024-07" db="EMBL/GenBank/DDBJ databases">
        <title>Draft Genome Sequence of Ferrimicrobium acidiphilum Strain YE2023, Isolated from a Pulp of Bioleach Reactor.</title>
        <authorList>
            <person name="Elkina Y.A."/>
            <person name="Bulaeva A.G."/>
            <person name="Beletsky A.V."/>
            <person name="Mardanov A.V."/>
        </authorList>
    </citation>
    <scope>NUCLEOTIDE SEQUENCE [LARGE SCALE GENOMIC DNA]</scope>
    <source>
        <strain evidence="2 3">YE2023</strain>
    </source>
</reference>
<feature type="compositionally biased region" description="Low complexity" evidence="1">
    <location>
        <begin position="79"/>
        <end position="94"/>
    </location>
</feature>
<sequence length="108" mass="11600">MTTWLDHHDIELVNRAVQTLRDEQPARWAESLERAGGDPRFALWLTLVDDLVASYPPLATNNPPSLSTSQLRSQYCAGSSPISAASSSLSAGGAHNATTDRSPITPGR</sequence>
<comment type="caution">
    <text evidence="2">The sequence shown here is derived from an EMBL/GenBank/DDBJ whole genome shotgun (WGS) entry which is preliminary data.</text>
</comment>